<dbReference type="EMBL" id="BAABHQ010000010">
    <property type="protein sequence ID" value="GAA4882468.1"/>
    <property type="molecule type" value="Genomic_DNA"/>
</dbReference>
<name>A0ABP9EM88_9PSEU</name>
<dbReference type="InterPro" id="IPR021269">
    <property type="entry name" value="DUF2848"/>
</dbReference>
<gene>
    <name evidence="1" type="ORF">GCM10023203_37700</name>
</gene>
<sequence>MTLRLRVAHTGEDLSFAPARLVVAGYTARDQGAVAAHIAELAEIGVPPPASVPAFFDLDPALLTTEDVVRVSGANTSGEVEPVLLRAGGRWFLAVGSDHTDRDLERDDVAASKAACPKPIGATVARLADEPGSFDLDHVSAESTVDGVTYQASSLAELLRPDEVLARMRVALPDNPLDTGEDFALFGGTTPLLGGVFVPGARWELALRLTDGTDLTHTYDTKIDTTGEDPR</sequence>
<dbReference type="RefSeq" id="WP_274233523.1">
    <property type="nucleotide sequence ID" value="NZ_BAABHQ010000010.1"/>
</dbReference>
<evidence type="ECO:0000313" key="1">
    <source>
        <dbReference type="EMBL" id="GAA4882468.1"/>
    </source>
</evidence>
<comment type="caution">
    <text evidence="1">The sequence shown here is derived from an EMBL/GenBank/DDBJ whole genome shotgun (WGS) entry which is preliminary data.</text>
</comment>
<organism evidence="1 2">
    <name type="scientific">Actinomycetospora straminea</name>
    <dbReference type="NCBI Taxonomy" id="663607"/>
    <lineage>
        <taxon>Bacteria</taxon>
        <taxon>Bacillati</taxon>
        <taxon>Actinomycetota</taxon>
        <taxon>Actinomycetes</taxon>
        <taxon>Pseudonocardiales</taxon>
        <taxon>Pseudonocardiaceae</taxon>
        <taxon>Actinomycetospora</taxon>
    </lineage>
</organism>
<accession>A0ABP9EM88</accession>
<dbReference type="SUPFAM" id="SSF56529">
    <property type="entry name" value="FAH"/>
    <property type="match status" value="1"/>
</dbReference>
<keyword evidence="2" id="KW-1185">Reference proteome</keyword>
<protein>
    <submittedName>
        <fullName evidence="1">DUF2848 domain-containing protein</fullName>
    </submittedName>
</protein>
<dbReference type="Pfam" id="PF11010">
    <property type="entry name" value="DUF2848"/>
    <property type="match status" value="1"/>
</dbReference>
<proteinExistence type="predicted"/>
<reference evidence="2" key="1">
    <citation type="journal article" date="2019" name="Int. J. Syst. Evol. Microbiol.">
        <title>The Global Catalogue of Microorganisms (GCM) 10K type strain sequencing project: providing services to taxonomists for standard genome sequencing and annotation.</title>
        <authorList>
            <consortium name="The Broad Institute Genomics Platform"/>
            <consortium name="The Broad Institute Genome Sequencing Center for Infectious Disease"/>
            <person name="Wu L."/>
            <person name="Ma J."/>
        </authorList>
    </citation>
    <scope>NUCLEOTIDE SEQUENCE [LARGE SCALE GENOMIC DNA]</scope>
    <source>
        <strain evidence="2">JCM 17983</strain>
    </source>
</reference>
<dbReference type="InterPro" id="IPR036663">
    <property type="entry name" value="Fumarylacetoacetase_C_sf"/>
</dbReference>
<dbReference type="Proteomes" id="UP001500457">
    <property type="component" value="Unassembled WGS sequence"/>
</dbReference>
<evidence type="ECO:0000313" key="2">
    <source>
        <dbReference type="Proteomes" id="UP001500457"/>
    </source>
</evidence>